<evidence type="ECO:0000313" key="2">
    <source>
        <dbReference type="EMBL" id="RRT85261.1"/>
    </source>
</evidence>
<proteinExistence type="predicted"/>
<name>A0A444E9R0_ENSVE</name>
<reference evidence="2 3" key="1">
    <citation type="journal article" date="2014" name="Agronomy (Basel)">
        <title>A Draft Genome Sequence for Ensete ventricosum, the Drought-Tolerant Tree Against Hunger.</title>
        <authorList>
            <person name="Harrison J."/>
            <person name="Moore K.A."/>
            <person name="Paszkiewicz K."/>
            <person name="Jones T."/>
            <person name="Grant M."/>
            <person name="Ambacheew D."/>
            <person name="Muzemil S."/>
            <person name="Studholme D.J."/>
        </authorList>
    </citation>
    <scope>NUCLEOTIDE SEQUENCE [LARGE SCALE GENOMIC DNA]</scope>
</reference>
<accession>A0A444E9R0</accession>
<dbReference type="Proteomes" id="UP000287651">
    <property type="component" value="Unassembled WGS sequence"/>
</dbReference>
<evidence type="ECO:0000313" key="3">
    <source>
        <dbReference type="Proteomes" id="UP000287651"/>
    </source>
</evidence>
<feature type="region of interest" description="Disordered" evidence="1">
    <location>
        <begin position="15"/>
        <end position="51"/>
    </location>
</feature>
<protein>
    <submittedName>
        <fullName evidence="2">Uncharacterized protein</fullName>
    </submittedName>
</protein>
<sequence length="72" mass="8387">MGRGRKSFLAFFGFKKTRGQGEEAAEAEQPRPRKNRPSDDEEYAESDIDRKSKEYIDRVRKELRLMYSSSGP</sequence>
<dbReference type="AlphaFoldDB" id="A0A444E9R0"/>
<gene>
    <name evidence="2" type="ORF">B296_00003875</name>
</gene>
<evidence type="ECO:0000256" key="1">
    <source>
        <dbReference type="SAM" id="MobiDB-lite"/>
    </source>
</evidence>
<organism evidence="2 3">
    <name type="scientific">Ensete ventricosum</name>
    <name type="common">Abyssinian banana</name>
    <name type="synonym">Musa ensete</name>
    <dbReference type="NCBI Taxonomy" id="4639"/>
    <lineage>
        <taxon>Eukaryota</taxon>
        <taxon>Viridiplantae</taxon>
        <taxon>Streptophyta</taxon>
        <taxon>Embryophyta</taxon>
        <taxon>Tracheophyta</taxon>
        <taxon>Spermatophyta</taxon>
        <taxon>Magnoliopsida</taxon>
        <taxon>Liliopsida</taxon>
        <taxon>Zingiberales</taxon>
        <taxon>Musaceae</taxon>
        <taxon>Ensete</taxon>
    </lineage>
</organism>
<comment type="caution">
    <text evidence="2">The sequence shown here is derived from an EMBL/GenBank/DDBJ whole genome shotgun (WGS) entry which is preliminary data.</text>
</comment>
<dbReference type="EMBL" id="AMZH03000146">
    <property type="protein sequence ID" value="RRT85261.1"/>
    <property type="molecule type" value="Genomic_DNA"/>
</dbReference>